<reference evidence="9 10" key="1">
    <citation type="journal article" date="2023" name="Hortic Res">
        <title>Pangenome of water caltrop reveals structural variations and asymmetric subgenome divergence after allopolyploidization.</title>
        <authorList>
            <person name="Zhang X."/>
            <person name="Chen Y."/>
            <person name="Wang L."/>
            <person name="Yuan Y."/>
            <person name="Fang M."/>
            <person name="Shi L."/>
            <person name="Lu R."/>
            <person name="Comes H.P."/>
            <person name="Ma Y."/>
            <person name="Chen Y."/>
            <person name="Huang G."/>
            <person name="Zhou Y."/>
            <person name="Zheng Z."/>
            <person name="Qiu Y."/>
        </authorList>
    </citation>
    <scope>NUCLEOTIDE SEQUENCE [LARGE SCALE GENOMIC DNA]</scope>
    <source>
        <tissue evidence="9">Roots</tissue>
    </source>
</reference>
<evidence type="ECO:0000313" key="9">
    <source>
        <dbReference type="EMBL" id="KAK4756465.1"/>
    </source>
</evidence>
<dbReference type="Proteomes" id="UP001345219">
    <property type="component" value="Chromosome 6"/>
</dbReference>
<dbReference type="PRINTS" id="PR00288">
    <property type="entry name" value="PUROTHIONIN"/>
</dbReference>
<dbReference type="PROSITE" id="PS00940">
    <property type="entry name" value="GAMMA_THIONIN"/>
    <property type="match status" value="1"/>
</dbReference>
<keyword evidence="5" id="KW-0611">Plant defense</keyword>
<evidence type="ECO:0000256" key="6">
    <source>
        <dbReference type="ARBA" id="ARBA00023157"/>
    </source>
</evidence>
<feature type="domain" description="Knottins-like" evidence="8">
    <location>
        <begin position="34"/>
        <end position="79"/>
    </location>
</feature>
<dbReference type="Pfam" id="PF00304">
    <property type="entry name" value="Gamma-thionin"/>
    <property type="match status" value="1"/>
</dbReference>
<evidence type="ECO:0000313" key="10">
    <source>
        <dbReference type="Proteomes" id="UP001345219"/>
    </source>
</evidence>
<keyword evidence="3" id="KW-0295">Fungicide</keyword>
<protein>
    <recommendedName>
        <fullName evidence="8">Knottins-like domain-containing protein</fullName>
    </recommendedName>
</protein>
<feature type="chain" id="PRO_5042950251" description="Knottins-like domain-containing protein" evidence="7">
    <location>
        <begin position="33"/>
        <end position="79"/>
    </location>
</feature>
<name>A0AAN7JX89_9MYRT</name>
<dbReference type="GO" id="GO:0050832">
    <property type="term" value="P:defense response to fungus"/>
    <property type="evidence" value="ECO:0007669"/>
    <property type="project" value="UniProtKB-KW"/>
</dbReference>
<evidence type="ECO:0000256" key="2">
    <source>
        <dbReference type="ARBA" id="ARBA00022529"/>
    </source>
</evidence>
<organism evidence="9 10">
    <name type="scientific">Trapa incisa</name>
    <dbReference type="NCBI Taxonomy" id="236973"/>
    <lineage>
        <taxon>Eukaryota</taxon>
        <taxon>Viridiplantae</taxon>
        <taxon>Streptophyta</taxon>
        <taxon>Embryophyta</taxon>
        <taxon>Tracheophyta</taxon>
        <taxon>Spermatophyta</taxon>
        <taxon>Magnoliopsida</taxon>
        <taxon>eudicotyledons</taxon>
        <taxon>Gunneridae</taxon>
        <taxon>Pentapetalae</taxon>
        <taxon>rosids</taxon>
        <taxon>malvids</taxon>
        <taxon>Myrtales</taxon>
        <taxon>Lythraceae</taxon>
        <taxon>Trapa</taxon>
    </lineage>
</organism>
<dbReference type="InterPro" id="IPR036574">
    <property type="entry name" value="Scorpion_toxin-like_sf"/>
</dbReference>
<dbReference type="GO" id="GO:0009505">
    <property type="term" value="C:plant-type cell wall"/>
    <property type="evidence" value="ECO:0007669"/>
    <property type="project" value="TreeGrafter"/>
</dbReference>
<evidence type="ECO:0000256" key="5">
    <source>
        <dbReference type="ARBA" id="ARBA00022821"/>
    </source>
</evidence>
<keyword evidence="6" id="KW-1015">Disulfide bond</keyword>
<feature type="signal peptide" evidence="7">
    <location>
        <begin position="1"/>
        <end position="32"/>
    </location>
</feature>
<dbReference type="SMART" id="SM00505">
    <property type="entry name" value="Knot1"/>
    <property type="match status" value="1"/>
</dbReference>
<comment type="similarity">
    <text evidence="1">Belongs to the DEFL family.</text>
</comment>
<proteinExistence type="inferred from homology"/>
<gene>
    <name evidence="9" type="ORF">SAY87_006592</name>
</gene>
<evidence type="ECO:0000256" key="3">
    <source>
        <dbReference type="ARBA" id="ARBA00022577"/>
    </source>
</evidence>
<dbReference type="AlphaFoldDB" id="A0AAN7JX89"/>
<keyword evidence="10" id="KW-1185">Reference proteome</keyword>
<dbReference type="EMBL" id="JAXIOK010000013">
    <property type="protein sequence ID" value="KAK4756465.1"/>
    <property type="molecule type" value="Genomic_DNA"/>
</dbReference>
<dbReference type="PANTHER" id="PTHR33147">
    <property type="entry name" value="DEFENSIN-LIKE PROTEIN 1"/>
    <property type="match status" value="1"/>
</dbReference>
<evidence type="ECO:0000259" key="8">
    <source>
        <dbReference type="SMART" id="SM00505"/>
    </source>
</evidence>
<evidence type="ECO:0000256" key="4">
    <source>
        <dbReference type="ARBA" id="ARBA00022729"/>
    </source>
</evidence>
<keyword evidence="4 7" id="KW-0732">Signal</keyword>
<evidence type="ECO:0000256" key="1">
    <source>
        <dbReference type="ARBA" id="ARBA00006722"/>
    </source>
</evidence>
<sequence length="79" mass="8429">MAMGLSKPLFRAVLGLLSLLVAMGMGATTVEGRTCKSRSNRFKGLCFSSDNCAAVCEVEEFQGGKCKGFRGHCVCTKEC</sequence>
<comment type="caution">
    <text evidence="9">The sequence shown here is derived from an EMBL/GenBank/DDBJ whole genome shotgun (WGS) entry which is preliminary data.</text>
</comment>
<dbReference type="PANTHER" id="PTHR33147:SF129">
    <property type="entry name" value="DEFENSIN-LIKE PROTEIN 2-RELATED"/>
    <property type="match status" value="1"/>
</dbReference>
<evidence type="ECO:0000256" key="7">
    <source>
        <dbReference type="SAM" id="SignalP"/>
    </source>
</evidence>
<dbReference type="GO" id="GO:0031640">
    <property type="term" value="P:killing of cells of another organism"/>
    <property type="evidence" value="ECO:0007669"/>
    <property type="project" value="UniProtKB-KW"/>
</dbReference>
<dbReference type="Gene3D" id="3.30.30.10">
    <property type="entry name" value="Knottin, scorpion toxin-like"/>
    <property type="match status" value="1"/>
</dbReference>
<accession>A0AAN7JX89</accession>
<dbReference type="InterPro" id="IPR008176">
    <property type="entry name" value="Defensin_plant"/>
</dbReference>
<keyword evidence="2" id="KW-0929">Antimicrobial</keyword>
<dbReference type="SUPFAM" id="SSF57095">
    <property type="entry name" value="Scorpion toxin-like"/>
    <property type="match status" value="1"/>
</dbReference>
<dbReference type="InterPro" id="IPR003614">
    <property type="entry name" value="Knottins"/>
</dbReference>
<dbReference type="GO" id="GO:0005739">
    <property type="term" value="C:mitochondrion"/>
    <property type="evidence" value="ECO:0007669"/>
    <property type="project" value="TreeGrafter"/>
</dbReference>